<dbReference type="InParanoid" id="A0A6P8HSP9"/>
<dbReference type="FunCoup" id="A0A6P8HSP9">
    <property type="interactions" value="1457"/>
</dbReference>
<dbReference type="InterPro" id="IPR023395">
    <property type="entry name" value="MCP_dom_sf"/>
</dbReference>
<evidence type="ECO:0000256" key="8">
    <source>
        <dbReference type="ARBA" id="ARBA00023128"/>
    </source>
</evidence>
<keyword evidence="8" id="KW-0496">Mitochondrion</keyword>
<keyword evidence="4 10" id="KW-0812">Transmembrane</keyword>
<evidence type="ECO:0000256" key="2">
    <source>
        <dbReference type="ARBA" id="ARBA00006375"/>
    </source>
</evidence>
<feature type="repeat" description="Solcar" evidence="10">
    <location>
        <begin position="228"/>
        <end position="320"/>
    </location>
</feature>
<evidence type="ECO:0000313" key="13">
    <source>
        <dbReference type="RefSeq" id="XP_031559409.1"/>
    </source>
</evidence>
<evidence type="ECO:0000256" key="1">
    <source>
        <dbReference type="ARBA" id="ARBA00004448"/>
    </source>
</evidence>
<dbReference type="SUPFAM" id="SSF103506">
    <property type="entry name" value="Mitochondrial carrier"/>
    <property type="match status" value="1"/>
</dbReference>
<sequence>MGSLAKGEITPVQQMVASGSGAIVTSLFMTPLDVVKTRLQAQAKQITQSEFNRCYIFCNGLMDHLCLCSVLESSYGINRPPMQFKSTLDAFIKIPRFEGITSLWRGLPPTLVMAVPNTMIYFTLYDHLKVYYGFKSGEMNIWSPILSGSTARTISVTVISPIELIRTKLQSRSGYRYSELGTVIRNAIQQGGVLSLWQGLGPTLLRDLPFSAFYWFGYEFLRSNVPEPGFWSSFFCGAGSGLVAAVMTQPFDVVKTHRQIELGELEFKSQKRLSFTASILIKLYREKGISSLFAGIAPRMVKVPPACAIMISIYEFGKNFFTNYNKKNKSTTQLKQVVD</sequence>
<feature type="repeat" description="Solcar" evidence="10">
    <location>
        <begin position="9"/>
        <end position="131"/>
    </location>
</feature>
<dbReference type="InterPro" id="IPR018108">
    <property type="entry name" value="MCP_transmembrane"/>
</dbReference>
<organism evidence="12 13">
    <name type="scientific">Actinia tenebrosa</name>
    <name type="common">Australian red waratah sea anemone</name>
    <dbReference type="NCBI Taxonomy" id="6105"/>
    <lineage>
        <taxon>Eukaryota</taxon>
        <taxon>Metazoa</taxon>
        <taxon>Cnidaria</taxon>
        <taxon>Anthozoa</taxon>
        <taxon>Hexacorallia</taxon>
        <taxon>Actiniaria</taxon>
        <taxon>Actiniidae</taxon>
        <taxon>Actinia</taxon>
    </lineage>
</organism>
<proteinExistence type="inferred from homology"/>
<evidence type="ECO:0000256" key="7">
    <source>
        <dbReference type="ARBA" id="ARBA00022989"/>
    </source>
</evidence>
<dbReference type="PANTHER" id="PTHR45760:SF2">
    <property type="entry name" value="FI19922P1-RELATED"/>
    <property type="match status" value="1"/>
</dbReference>
<accession>A0A6P8HSP9</accession>
<dbReference type="AlphaFoldDB" id="A0A6P8HSP9"/>
<evidence type="ECO:0000256" key="10">
    <source>
        <dbReference type="PROSITE-ProRule" id="PRU00282"/>
    </source>
</evidence>
<dbReference type="Proteomes" id="UP000515163">
    <property type="component" value="Unplaced"/>
</dbReference>
<feature type="repeat" description="Solcar" evidence="10">
    <location>
        <begin position="139"/>
        <end position="224"/>
    </location>
</feature>
<keyword evidence="12" id="KW-1185">Reference proteome</keyword>
<keyword evidence="3 11" id="KW-0813">Transport</keyword>
<keyword evidence="9 10" id="KW-0472">Membrane</keyword>
<comment type="similarity">
    <text evidence="2 11">Belongs to the mitochondrial carrier (TC 2.A.29) family.</text>
</comment>
<evidence type="ECO:0000256" key="4">
    <source>
        <dbReference type="ARBA" id="ARBA00022692"/>
    </source>
</evidence>
<keyword evidence="5" id="KW-0677">Repeat</keyword>
<dbReference type="PROSITE" id="PS50920">
    <property type="entry name" value="SOLCAR"/>
    <property type="match status" value="3"/>
</dbReference>
<dbReference type="InterPro" id="IPR045315">
    <property type="entry name" value="Mtm1-like"/>
</dbReference>
<evidence type="ECO:0000256" key="6">
    <source>
        <dbReference type="ARBA" id="ARBA00022792"/>
    </source>
</evidence>
<keyword evidence="6" id="KW-0999">Mitochondrion inner membrane</keyword>
<comment type="subcellular location">
    <subcellularLocation>
        <location evidence="1">Mitochondrion inner membrane</location>
        <topology evidence="1">Multi-pass membrane protein</topology>
    </subcellularLocation>
</comment>
<evidence type="ECO:0000256" key="5">
    <source>
        <dbReference type="ARBA" id="ARBA00022737"/>
    </source>
</evidence>
<name>A0A6P8HSP9_ACTTE</name>
<gene>
    <name evidence="13" type="primary">LOC116295657</name>
</gene>
<dbReference type="OrthoDB" id="1747031at2759"/>
<protein>
    <submittedName>
        <fullName evidence="13">Solute carrier family 25 member 40-like isoform X1</fullName>
    </submittedName>
</protein>
<dbReference type="Pfam" id="PF00153">
    <property type="entry name" value="Mito_carr"/>
    <property type="match status" value="3"/>
</dbReference>
<reference evidence="13" key="1">
    <citation type="submission" date="2025-08" db="UniProtKB">
        <authorList>
            <consortium name="RefSeq"/>
        </authorList>
    </citation>
    <scope>IDENTIFICATION</scope>
    <source>
        <tissue evidence="13">Tentacle</tissue>
    </source>
</reference>
<evidence type="ECO:0000256" key="11">
    <source>
        <dbReference type="RuleBase" id="RU000488"/>
    </source>
</evidence>
<keyword evidence="7" id="KW-1133">Transmembrane helix</keyword>
<dbReference type="Gene3D" id="1.50.40.10">
    <property type="entry name" value="Mitochondrial carrier domain"/>
    <property type="match status" value="1"/>
</dbReference>
<dbReference type="RefSeq" id="XP_031559409.1">
    <property type="nucleotide sequence ID" value="XM_031703549.1"/>
</dbReference>
<dbReference type="GO" id="GO:0005743">
    <property type="term" value="C:mitochondrial inner membrane"/>
    <property type="evidence" value="ECO:0007669"/>
    <property type="project" value="UniProtKB-SubCell"/>
</dbReference>
<evidence type="ECO:0000256" key="9">
    <source>
        <dbReference type="ARBA" id="ARBA00023136"/>
    </source>
</evidence>
<evidence type="ECO:0000313" key="12">
    <source>
        <dbReference type="Proteomes" id="UP000515163"/>
    </source>
</evidence>
<evidence type="ECO:0000256" key="3">
    <source>
        <dbReference type="ARBA" id="ARBA00022448"/>
    </source>
</evidence>
<dbReference type="GO" id="GO:1990542">
    <property type="term" value="P:mitochondrial transmembrane transport"/>
    <property type="evidence" value="ECO:0007669"/>
    <property type="project" value="InterPro"/>
</dbReference>
<dbReference type="KEGG" id="aten:116295657"/>
<dbReference type="GeneID" id="116295657"/>
<dbReference type="PANTHER" id="PTHR45760">
    <property type="entry name" value="FI19922P1-RELATED"/>
    <property type="match status" value="1"/>
</dbReference>